<feature type="compositionally biased region" description="Basic and acidic residues" evidence="2">
    <location>
        <begin position="1"/>
        <end position="11"/>
    </location>
</feature>
<dbReference type="InterPro" id="IPR013658">
    <property type="entry name" value="SGL"/>
</dbReference>
<dbReference type="Proteomes" id="UP000030982">
    <property type="component" value="Unassembled WGS sequence"/>
</dbReference>
<feature type="non-terminal residue" evidence="4">
    <location>
        <position position="1"/>
    </location>
</feature>
<dbReference type="GO" id="GO:0004341">
    <property type="term" value="F:gluconolactonase activity"/>
    <property type="evidence" value="ECO:0007669"/>
    <property type="project" value="TreeGrafter"/>
</dbReference>
<dbReference type="PANTHER" id="PTHR10907">
    <property type="entry name" value="REGUCALCIN"/>
    <property type="match status" value="1"/>
</dbReference>
<dbReference type="RefSeq" id="WP_043120390.1">
    <property type="nucleotide sequence ID" value="NZ_JTDL01000046.1"/>
</dbReference>
<evidence type="ECO:0000259" key="3">
    <source>
        <dbReference type="Pfam" id="PF08450"/>
    </source>
</evidence>
<accession>A0A0B2AS29</accession>
<proteinExistence type="inferred from homology"/>
<evidence type="ECO:0000313" key="4">
    <source>
        <dbReference type="EMBL" id="KHL04755.1"/>
    </source>
</evidence>
<dbReference type="Pfam" id="PF08450">
    <property type="entry name" value="SGL"/>
    <property type="match status" value="1"/>
</dbReference>
<comment type="similarity">
    <text evidence="1">Belongs to the SMP-30/CGR1 family.</text>
</comment>
<dbReference type="AlphaFoldDB" id="A0A0B2AS29"/>
<name>A0A0B2AS29_9MICC</name>
<evidence type="ECO:0000256" key="2">
    <source>
        <dbReference type="SAM" id="MobiDB-lite"/>
    </source>
</evidence>
<keyword evidence="5" id="KW-1185">Reference proteome</keyword>
<comment type="caution">
    <text evidence="4">The sequence shown here is derived from an EMBL/GenBank/DDBJ whole genome shotgun (WGS) entry which is preliminary data.</text>
</comment>
<evidence type="ECO:0000313" key="5">
    <source>
        <dbReference type="Proteomes" id="UP000030982"/>
    </source>
</evidence>
<dbReference type="InterPro" id="IPR011042">
    <property type="entry name" value="6-blade_b-propeller_TolB-like"/>
</dbReference>
<protein>
    <recommendedName>
        <fullName evidence="3">SMP-30/Gluconolactonase/LRE-like region domain-containing protein</fullName>
    </recommendedName>
</protein>
<dbReference type="EMBL" id="JTDL01000046">
    <property type="protein sequence ID" value="KHL04755.1"/>
    <property type="molecule type" value="Genomic_DNA"/>
</dbReference>
<feature type="domain" description="SMP-30/Gluconolactonase/LRE-like region" evidence="3">
    <location>
        <begin position="1"/>
        <end position="45"/>
    </location>
</feature>
<dbReference type="Gene3D" id="2.120.10.30">
    <property type="entry name" value="TolB, C-terminal domain"/>
    <property type="match status" value="1"/>
</dbReference>
<dbReference type="SUPFAM" id="SSF63829">
    <property type="entry name" value="Calcium-dependent phosphotriesterase"/>
    <property type="match status" value="1"/>
</dbReference>
<feature type="region of interest" description="Disordered" evidence="2">
    <location>
        <begin position="1"/>
        <end position="20"/>
    </location>
</feature>
<sequence>WGLGEVRRYSPDGELTESVSVPAPHTSSVVFAGPELDTLVITTATQDLTDAQLAEYPASGRLFTARPGVHGLPQPLWSGLPLPPTNPVRNE</sequence>
<dbReference type="GO" id="GO:0005509">
    <property type="term" value="F:calcium ion binding"/>
    <property type="evidence" value="ECO:0007669"/>
    <property type="project" value="TreeGrafter"/>
</dbReference>
<dbReference type="GO" id="GO:0019853">
    <property type="term" value="P:L-ascorbic acid biosynthetic process"/>
    <property type="evidence" value="ECO:0007669"/>
    <property type="project" value="TreeGrafter"/>
</dbReference>
<organism evidence="4 5">
    <name type="scientific">Sinomonas humi</name>
    <dbReference type="NCBI Taxonomy" id="1338436"/>
    <lineage>
        <taxon>Bacteria</taxon>
        <taxon>Bacillati</taxon>
        <taxon>Actinomycetota</taxon>
        <taxon>Actinomycetes</taxon>
        <taxon>Micrococcales</taxon>
        <taxon>Micrococcaceae</taxon>
        <taxon>Sinomonas</taxon>
    </lineage>
</organism>
<gene>
    <name evidence="4" type="ORF">LK10_04160</name>
</gene>
<evidence type="ECO:0000256" key="1">
    <source>
        <dbReference type="ARBA" id="ARBA00008853"/>
    </source>
</evidence>
<reference evidence="4 5" key="1">
    <citation type="submission" date="2014-09" db="EMBL/GenBank/DDBJ databases">
        <title>Genome sequence of Sinomonas sp. MUSC 117.</title>
        <authorList>
            <person name="Lee L.-H."/>
        </authorList>
    </citation>
    <scope>NUCLEOTIDE SEQUENCE [LARGE SCALE GENOMIC DNA]</scope>
    <source>
        <strain evidence="4 5">MUSC 117</strain>
    </source>
</reference>
<dbReference type="PANTHER" id="PTHR10907:SF47">
    <property type="entry name" value="REGUCALCIN"/>
    <property type="match status" value="1"/>
</dbReference>